<proteinExistence type="predicted"/>
<name>A0ABU2SIZ5_9ACTN</name>
<protein>
    <recommendedName>
        <fullName evidence="2">HTH cro/C1-type domain-containing protein</fullName>
    </recommendedName>
</protein>
<dbReference type="Gene3D" id="3.30.450.180">
    <property type="match status" value="1"/>
</dbReference>
<dbReference type="PROSITE" id="PS50943">
    <property type="entry name" value="HTH_CROC1"/>
    <property type="match status" value="1"/>
</dbReference>
<accession>A0ABU2SIZ5</accession>
<dbReference type="InterPro" id="IPR001387">
    <property type="entry name" value="Cro/C1-type_HTH"/>
</dbReference>
<feature type="region of interest" description="Disordered" evidence="1">
    <location>
        <begin position="273"/>
        <end position="299"/>
    </location>
</feature>
<dbReference type="InterPro" id="IPR010982">
    <property type="entry name" value="Lambda_DNA-bd_dom_sf"/>
</dbReference>
<dbReference type="Gene3D" id="1.10.260.40">
    <property type="entry name" value="lambda repressor-like DNA-binding domains"/>
    <property type="match status" value="1"/>
</dbReference>
<organism evidence="3 4">
    <name type="scientific">Streptomyces hesseae</name>
    <dbReference type="NCBI Taxonomy" id="3075519"/>
    <lineage>
        <taxon>Bacteria</taxon>
        <taxon>Bacillati</taxon>
        <taxon>Actinomycetota</taxon>
        <taxon>Actinomycetes</taxon>
        <taxon>Kitasatosporales</taxon>
        <taxon>Streptomycetaceae</taxon>
        <taxon>Streptomyces</taxon>
    </lineage>
</organism>
<dbReference type="PANTHER" id="PTHR35010:SF2">
    <property type="entry name" value="BLL4672 PROTEIN"/>
    <property type="match status" value="1"/>
</dbReference>
<dbReference type="Pfam" id="PF17765">
    <property type="entry name" value="MLTR_LBD"/>
    <property type="match status" value="1"/>
</dbReference>
<sequence length="299" mass="33763">MDAEALRRLLISRREMINPESLGFKRRDPRGRKTPGISQEHMDKLLMRTAGTYGKLERGVLVNPSHEYLREVAKILGLTAREWKIFYAFARSEQPPEMLQLPSVAGSWKQVLDALPLMACITDVAYNVLAYNWNMAQFFPRGQMPHNTPQWMLFNEEARSETLVNWEDRWAPFLVGGLRVALSLHRENRTLVSMAELCQADPFLRGIYEEGVAPYATPAVEGMPVRHSVRGAGTLTELVSELRDTSGALLHVWLFQPEGHSWPEAEFLAPAEDRDPAGFFPSQDPTPAESCPGERGGYL</sequence>
<dbReference type="CDD" id="cd00093">
    <property type="entry name" value="HTH_XRE"/>
    <property type="match status" value="1"/>
</dbReference>
<dbReference type="RefSeq" id="WP_311608111.1">
    <property type="nucleotide sequence ID" value="NZ_JAVRFI010000002.1"/>
</dbReference>
<keyword evidence="4" id="KW-1185">Reference proteome</keyword>
<dbReference type="PANTHER" id="PTHR35010">
    <property type="entry name" value="BLL4672 PROTEIN-RELATED"/>
    <property type="match status" value="1"/>
</dbReference>
<reference evidence="3" key="1">
    <citation type="submission" date="2024-05" db="EMBL/GenBank/DDBJ databases">
        <title>30 novel species of actinomycetes from the DSMZ collection.</title>
        <authorList>
            <person name="Nouioui I."/>
        </authorList>
    </citation>
    <scope>NUCLEOTIDE SEQUENCE</scope>
    <source>
        <strain evidence="3">DSM 40473</strain>
    </source>
</reference>
<dbReference type="SUPFAM" id="SSF47413">
    <property type="entry name" value="lambda repressor-like DNA-binding domains"/>
    <property type="match status" value="1"/>
</dbReference>
<evidence type="ECO:0000259" key="2">
    <source>
        <dbReference type="PROSITE" id="PS50943"/>
    </source>
</evidence>
<evidence type="ECO:0000313" key="3">
    <source>
        <dbReference type="EMBL" id="MDT0448369.1"/>
    </source>
</evidence>
<evidence type="ECO:0000256" key="1">
    <source>
        <dbReference type="SAM" id="MobiDB-lite"/>
    </source>
</evidence>
<feature type="domain" description="HTH cro/C1-type" evidence="2">
    <location>
        <begin position="49"/>
        <end position="83"/>
    </location>
</feature>
<dbReference type="InterPro" id="IPR041413">
    <property type="entry name" value="MLTR_LBD"/>
</dbReference>
<dbReference type="Proteomes" id="UP001180531">
    <property type="component" value="Unassembled WGS sequence"/>
</dbReference>
<gene>
    <name evidence="3" type="ORF">RM609_04625</name>
</gene>
<evidence type="ECO:0000313" key="4">
    <source>
        <dbReference type="Proteomes" id="UP001180531"/>
    </source>
</evidence>
<comment type="caution">
    <text evidence="3">The sequence shown here is derived from an EMBL/GenBank/DDBJ whole genome shotgun (WGS) entry which is preliminary data.</text>
</comment>
<dbReference type="EMBL" id="JAVRFI010000002">
    <property type="protein sequence ID" value="MDT0448369.1"/>
    <property type="molecule type" value="Genomic_DNA"/>
</dbReference>